<dbReference type="Pfam" id="PF09699">
    <property type="entry name" value="Paired_CXXCH_1"/>
    <property type="match status" value="1"/>
</dbReference>
<evidence type="ECO:0000256" key="1">
    <source>
        <dbReference type="SAM" id="SignalP"/>
    </source>
</evidence>
<dbReference type="NCBIfam" id="TIGR01905">
    <property type="entry name" value="paired_CXXCH_1"/>
    <property type="match status" value="1"/>
</dbReference>
<reference evidence="3 4" key="1">
    <citation type="submission" date="2019-07" db="EMBL/GenBank/DDBJ databases">
        <title>Insights of Desulfuromonas acetexigens electromicrobiology.</title>
        <authorList>
            <person name="Katuri K."/>
            <person name="Sapireddy V."/>
            <person name="Shaw D.R."/>
            <person name="Saikaly P."/>
        </authorList>
    </citation>
    <scope>NUCLEOTIDE SEQUENCE [LARGE SCALE GENOMIC DNA]</scope>
    <source>
        <strain evidence="3 4">2873</strain>
    </source>
</reference>
<dbReference type="EMBL" id="VJVV01000004">
    <property type="protein sequence ID" value="TRO82317.1"/>
    <property type="molecule type" value="Genomic_DNA"/>
</dbReference>
<feature type="signal peptide" evidence="1">
    <location>
        <begin position="1"/>
        <end position="25"/>
    </location>
</feature>
<dbReference type="RefSeq" id="WP_092057366.1">
    <property type="nucleotide sequence ID" value="NZ_FOJJ01000034.1"/>
</dbReference>
<dbReference type="CDD" id="cd00063">
    <property type="entry name" value="FN3"/>
    <property type="match status" value="1"/>
</dbReference>
<sequence>MRVQLILFMVGLLLVSGSPPQGAWASDSSCDDCHRQVLDHGMGKRYVHMPFLKKQCSACHVSGQTVSVPTRREIDTAHEPPPQKVQWLRDVQGVAAQHWVLLSPEALGKKLVYKAGDGNNRTGLLELPLPPLGSLSAMENDGRGPAITDVRVSDVRRGISTTATIAWNTDEFSDSLVGYGVSAPDSTKADGKLTREHEILLTGLDKNRTYRFKVTSRDVSGNLSNSDILEFSTSATFIQDTPRHERNSRSAGPVEVTPQLYRQGDRYLAIFEANQPVTLALGIPEETPERVVTAVAGAPGEESRSHPVLKSELDTNIHACDSCHAYLKQGYSHPVNVFPKPGMVIPKEYSLLPDGRISCMTCHVPHGGDFEYRLVKSGKKDLCLGCHTDY</sequence>
<evidence type="ECO:0000313" key="4">
    <source>
        <dbReference type="Proteomes" id="UP000317155"/>
    </source>
</evidence>
<feature type="chain" id="PRO_5022116668" description="Fibronectin type-III domain-containing protein" evidence="1">
    <location>
        <begin position="26"/>
        <end position="390"/>
    </location>
</feature>
<dbReference type="OrthoDB" id="5477228at2"/>
<dbReference type="GO" id="GO:0003993">
    <property type="term" value="F:acid phosphatase activity"/>
    <property type="evidence" value="ECO:0007669"/>
    <property type="project" value="InterPro"/>
</dbReference>
<dbReference type="Gene3D" id="2.60.40.10">
    <property type="entry name" value="Immunoglobulins"/>
    <property type="match status" value="1"/>
</dbReference>
<dbReference type="AlphaFoldDB" id="A0A550JGI2"/>
<dbReference type="GO" id="GO:0046872">
    <property type="term" value="F:metal ion binding"/>
    <property type="evidence" value="ECO:0007669"/>
    <property type="project" value="InterPro"/>
</dbReference>
<dbReference type="InterPro" id="IPR003961">
    <property type="entry name" value="FN3_dom"/>
</dbReference>
<evidence type="ECO:0000259" key="2">
    <source>
        <dbReference type="PROSITE" id="PS50853"/>
    </source>
</evidence>
<accession>A0A550JGI2</accession>
<comment type="caution">
    <text evidence="3">The sequence shown here is derived from an EMBL/GenBank/DDBJ whole genome shotgun (WGS) entry which is preliminary data.</text>
</comment>
<dbReference type="InterPro" id="IPR036280">
    <property type="entry name" value="Multihaem_cyt_sf"/>
</dbReference>
<dbReference type="InterPro" id="IPR010177">
    <property type="entry name" value="Paired_CXXCH_1"/>
</dbReference>
<dbReference type="SUPFAM" id="SSF49363">
    <property type="entry name" value="Purple acid phosphatase, N-terminal domain"/>
    <property type="match status" value="1"/>
</dbReference>
<protein>
    <recommendedName>
        <fullName evidence="2">Fibronectin type-III domain-containing protein</fullName>
    </recommendedName>
</protein>
<keyword evidence="4" id="KW-1185">Reference proteome</keyword>
<proteinExistence type="predicted"/>
<feature type="domain" description="Fibronectin type-III" evidence="2">
    <location>
        <begin position="146"/>
        <end position="236"/>
    </location>
</feature>
<organism evidence="3 4">
    <name type="scientific">Trichloromonas acetexigens</name>
    <dbReference type="NCBI Taxonomy" id="38815"/>
    <lineage>
        <taxon>Bacteria</taxon>
        <taxon>Pseudomonadati</taxon>
        <taxon>Thermodesulfobacteriota</taxon>
        <taxon>Desulfuromonadia</taxon>
        <taxon>Desulfuromonadales</taxon>
        <taxon>Trichloromonadaceae</taxon>
        <taxon>Trichloromonas</taxon>
    </lineage>
</organism>
<name>A0A550JGI2_9BACT</name>
<gene>
    <name evidence="3" type="ORF">FL622_06995</name>
</gene>
<dbReference type="InterPro" id="IPR008963">
    <property type="entry name" value="Purple_acid_Pase-like_N"/>
</dbReference>
<evidence type="ECO:0000313" key="3">
    <source>
        <dbReference type="EMBL" id="TRO82317.1"/>
    </source>
</evidence>
<dbReference type="SUPFAM" id="SSF48695">
    <property type="entry name" value="Multiheme cytochromes"/>
    <property type="match status" value="1"/>
</dbReference>
<dbReference type="PROSITE" id="PS50853">
    <property type="entry name" value="FN3"/>
    <property type="match status" value="1"/>
</dbReference>
<keyword evidence="1" id="KW-0732">Signal</keyword>
<dbReference type="InterPro" id="IPR013783">
    <property type="entry name" value="Ig-like_fold"/>
</dbReference>
<dbReference type="Proteomes" id="UP000317155">
    <property type="component" value="Unassembled WGS sequence"/>
</dbReference>